<comment type="caution">
    <text evidence="1">The sequence shown here is derived from an EMBL/GenBank/DDBJ whole genome shotgun (WGS) entry which is preliminary data.</text>
</comment>
<organism evidence="1 4">
    <name type="scientific">Streptococcus intermedius</name>
    <dbReference type="NCBI Taxonomy" id="1338"/>
    <lineage>
        <taxon>Bacteria</taxon>
        <taxon>Bacillati</taxon>
        <taxon>Bacillota</taxon>
        <taxon>Bacilli</taxon>
        <taxon>Lactobacillales</taxon>
        <taxon>Streptococcaceae</taxon>
        <taxon>Streptococcus</taxon>
        <taxon>Streptococcus anginosus group</taxon>
    </lineage>
</organism>
<dbReference type="InterPro" id="IPR031681">
    <property type="entry name" value="YwqH-like"/>
</dbReference>
<name>A0A930WEI5_STRIT</name>
<dbReference type="Pfam" id="PF16888">
    <property type="entry name" value="YwqH-like"/>
    <property type="match status" value="1"/>
</dbReference>
<dbReference type="Proteomes" id="UP000267137">
    <property type="component" value="Unassembled WGS sequence"/>
</dbReference>
<proteinExistence type="predicted"/>
<evidence type="ECO:0000313" key="2">
    <source>
        <dbReference type="EMBL" id="RSJ23250.1"/>
    </source>
</evidence>
<reference evidence="1" key="2">
    <citation type="submission" date="2020-04" db="EMBL/GenBank/DDBJ databases">
        <title>Deep metagenomics examines the oral microbiome during advanced dental caries in children, revealing novel taxa and co-occurrences with host molecules.</title>
        <authorList>
            <person name="Baker J.L."/>
            <person name="Morton J.T."/>
            <person name="Dinis M."/>
            <person name="Alvarez R."/>
            <person name="Tran N.C."/>
            <person name="Knight R."/>
            <person name="Edlund A."/>
        </authorList>
    </citation>
    <scope>NUCLEOTIDE SEQUENCE</scope>
    <source>
        <strain evidence="1">JCVI_23_bin.22</strain>
    </source>
</reference>
<dbReference type="EMBL" id="RJOO01000003">
    <property type="protein sequence ID" value="RSJ23250.1"/>
    <property type="molecule type" value="Genomic_DNA"/>
</dbReference>
<protein>
    <submittedName>
        <fullName evidence="1">DUF5082 family protein</fullName>
    </submittedName>
</protein>
<dbReference type="Proteomes" id="UP000721045">
    <property type="component" value="Unassembled WGS sequence"/>
</dbReference>
<sequence length="136" mass="15221">MAYDYSVEIASLQRQITDMSNQRAEILQKINTLQTGRKVINKSLTTVKKNAQDLPRVKNQATENFIGTRREHFNAKVDGLTTAVNSWVSKTNGNLTTIDQKISSLKAAAANLNIGMSYANKSLSEYYYLQSVSKDK</sequence>
<reference evidence="2 3" key="1">
    <citation type="submission" date="2018-11" db="EMBL/GenBank/DDBJ databases">
        <title>Species Designations Belie Phenotypic and Genotypic Heterogeneity in Oral Streptococci.</title>
        <authorList>
            <person name="Velsko I."/>
        </authorList>
    </citation>
    <scope>NUCLEOTIDE SEQUENCE [LARGE SCALE GENOMIC DNA]</scope>
    <source>
        <strain evidence="2 3">KLC02</strain>
    </source>
</reference>
<dbReference type="AlphaFoldDB" id="A0A930WEI5"/>
<dbReference type="RefSeq" id="WP_125442493.1">
    <property type="nucleotide sequence ID" value="NZ_BHYT01000001.1"/>
</dbReference>
<accession>A0A930WEI5</accession>
<gene>
    <name evidence="2" type="ORF">D8827_06220</name>
    <name evidence="1" type="ORF">HXO88_04025</name>
</gene>
<evidence type="ECO:0000313" key="4">
    <source>
        <dbReference type="Proteomes" id="UP000721045"/>
    </source>
</evidence>
<dbReference type="EMBL" id="JABZYP010000011">
    <property type="protein sequence ID" value="MBF1712893.1"/>
    <property type="molecule type" value="Genomic_DNA"/>
</dbReference>
<evidence type="ECO:0000313" key="1">
    <source>
        <dbReference type="EMBL" id="MBF1712893.1"/>
    </source>
</evidence>
<evidence type="ECO:0000313" key="3">
    <source>
        <dbReference type="Proteomes" id="UP000267137"/>
    </source>
</evidence>